<evidence type="ECO:0000313" key="3">
    <source>
        <dbReference type="Proteomes" id="UP001177003"/>
    </source>
</evidence>
<dbReference type="EMBL" id="OX465084">
    <property type="protein sequence ID" value="CAI9299517.1"/>
    <property type="molecule type" value="Genomic_DNA"/>
</dbReference>
<dbReference type="PANTHER" id="PTHR33871">
    <property type="entry name" value="OS05G0503100 PROTEIN-RELATED"/>
    <property type="match status" value="1"/>
</dbReference>
<name>A0AA36EKW4_LACSI</name>
<dbReference type="AlphaFoldDB" id="A0AA36EKW4"/>
<feature type="compositionally biased region" description="Polar residues" evidence="1">
    <location>
        <begin position="185"/>
        <end position="197"/>
    </location>
</feature>
<feature type="compositionally biased region" description="Basic and acidic residues" evidence="1">
    <location>
        <begin position="18"/>
        <end position="29"/>
    </location>
</feature>
<keyword evidence="3" id="KW-1185">Reference proteome</keyword>
<feature type="region of interest" description="Disordered" evidence="1">
    <location>
        <begin position="14"/>
        <end position="38"/>
    </location>
</feature>
<feature type="compositionally biased region" description="Basic and acidic residues" evidence="1">
    <location>
        <begin position="219"/>
        <end position="228"/>
    </location>
</feature>
<evidence type="ECO:0000256" key="1">
    <source>
        <dbReference type="SAM" id="MobiDB-lite"/>
    </source>
</evidence>
<sequence>MGCCLTTTAATAAAAAAHDSKTSSKRRDAPPSLPFEEETVKEVLSEIPVASKKPSPLISSSPTKITADYQQIPHPEQDFKSKNAVVQLTKNPIEENASEISSEMYTYSASFSAATTTTTIGTGTIDEDGEVTQKVKKLPPAKMVSRRQPTNYSGERATRKERGIRPPARRSAVPSTDKKPHFPSRNVTTAQRQGNLVPSSAIRREPPARRSRSPALRGEAGKLTKVTERSPVQKSGNRVPVNMAENNGNVKLKKIKGGGDGVPEPEEPGTCESLENPRVSLECFIFL</sequence>
<organism evidence="2 3">
    <name type="scientific">Lactuca saligna</name>
    <name type="common">Willowleaf lettuce</name>
    <dbReference type="NCBI Taxonomy" id="75948"/>
    <lineage>
        <taxon>Eukaryota</taxon>
        <taxon>Viridiplantae</taxon>
        <taxon>Streptophyta</taxon>
        <taxon>Embryophyta</taxon>
        <taxon>Tracheophyta</taxon>
        <taxon>Spermatophyta</taxon>
        <taxon>Magnoliopsida</taxon>
        <taxon>eudicotyledons</taxon>
        <taxon>Gunneridae</taxon>
        <taxon>Pentapetalae</taxon>
        <taxon>asterids</taxon>
        <taxon>campanulids</taxon>
        <taxon>Asterales</taxon>
        <taxon>Asteraceae</taxon>
        <taxon>Cichorioideae</taxon>
        <taxon>Cichorieae</taxon>
        <taxon>Lactucinae</taxon>
        <taxon>Lactuca</taxon>
    </lineage>
</organism>
<dbReference type="Proteomes" id="UP001177003">
    <property type="component" value="Chromosome 8"/>
</dbReference>
<reference evidence="2" key="1">
    <citation type="submission" date="2023-04" db="EMBL/GenBank/DDBJ databases">
        <authorList>
            <person name="Vijverberg K."/>
            <person name="Xiong W."/>
            <person name="Schranz E."/>
        </authorList>
    </citation>
    <scope>NUCLEOTIDE SEQUENCE</scope>
</reference>
<feature type="region of interest" description="Disordered" evidence="1">
    <location>
        <begin position="120"/>
        <end position="274"/>
    </location>
</feature>
<gene>
    <name evidence="2" type="ORF">LSALG_LOCUS38223</name>
</gene>
<dbReference type="PANTHER" id="PTHR33871:SF16">
    <property type="entry name" value="CK25"/>
    <property type="match status" value="1"/>
</dbReference>
<proteinExistence type="predicted"/>
<evidence type="ECO:0000313" key="2">
    <source>
        <dbReference type="EMBL" id="CAI9299517.1"/>
    </source>
</evidence>
<protein>
    <submittedName>
        <fullName evidence="2">Uncharacterized protein</fullName>
    </submittedName>
</protein>
<accession>A0AA36EKW4</accession>